<dbReference type="Proteomes" id="UP000235672">
    <property type="component" value="Unassembled WGS sequence"/>
</dbReference>
<evidence type="ECO:0000313" key="1">
    <source>
        <dbReference type="EMBL" id="PMD13874.1"/>
    </source>
</evidence>
<dbReference type="AlphaFoldDB" id="A0A2J6PIN1"/>
<proteinExistence type="predicted"/>
<dbReference type="EMBL" id="KZ613526">
    <property type="protein sequence ID" value="PMD13874.1"/>
    <property type="molecule type" value="Genomic_DNA"/>
</dbReference>
<gene>
    <name evidence="1" type="ORF">NA56DRAFT_651339</name>
</gene>
<accession>A0A2J6PIN1</accession>
<protein>
    <submittedName>
        <fullName evidence="1">Uncharacterized protein</fullName>
    </submittedName>
</protein>
<name>A0A2J6PIN1_9HELO</name>
<evidence type="ECO:0000313" key="2">
    <source>
        <dbReference type="Proteomes" id="UP000235672"/>
    </source>
</evidence>
<sequence>MDMYEQETPSAIAYGKRLSMLASMYGERPVLATLPLFTKDKAATWLYGLEAKVTATMADSMDEWKIQPIRRFHTNPSGTT</sequence>
<organism evidence="1 2">
    <name type="scientific">Hyaloscypha hepaticicola</name>
    <dbReference type="NCBI Taxonomy" id="2082293"/>
    <lineage>
        <taxon>Eukaryota</taxon>
        <taxon>Fungi</taxon>
        <taxon>Dikarya</taxon>
        <taxon>Ascomycota</taxon>
        <taxon>Pezizomycotina</taxon>
        <taxon>Leotiomycetes</taxon>
        <taxon>Helotiales</taxon>
        <taxon>Hyaloscyphaceae</taxon>
        <taxon>Hyaloscypha</taxon>
    </lineage>
</organism>
<reference evidence="1 2" key="1">
    <citation type="submission" date="2016-05" db="EMBL/GenBank/DDBJ databases">
        <title>A degradative enzymes factory behind the ericoid mycorrhizal symbiosis.</title>
        <authorList>
            <consortium name="DOE Joint Genome Institute"/>
            <person name="Martino E."/>
            <person name="Morin E."/>
            <person name="Grelet G."/>
            <person name="Kuo A."/>
            <person name="Kohler A."/>
            <person name="Daghino S."/>
            <person name="Barry K."/>
            <person name="Choi C."/>
            <person name="Cichocki N."/>
            <person name="Clum A."/>
            <person name="Copeland A."/>
            <person name="Hainaut M."/>
            <person name="Haridas S."/>
            <person name="Labutti K."/>
            <person name="Lindquist E."/>
            <person name="Lipzen A."/>
            <person name="Khouja H.-R."/>
            <person name="Murat C."/>
            <person name="Ohm R."/>
            <person name="Olson A."/>
            <person name="Spatafora J."/>
            <person name="Veneault-Fourrey C."/>
            <person name="Henrissat B."/>
            <person name="Grigoriev I."/>
            <person name="Martin F."/>
            <person name="Perotto S."/>
        </authorList>
    </citation>
    <scope>NUCLEOTIDE SEQUENCE [LARGE SCALE GENOMIC DNA]</scope>
    <source>
        <strain evidence="1 2">UAMH 7357</strain>
    </source>
</reference>
<keyword evidence="2" id="KW-1185">Reference proteome</keyword>